<dbReference type="EMBL" id="BGPR01002526">
    <property type="protein sequence ID" value="GBM74911.1"/>
    <property type="molecule type" value="Genomic_DNA"/>
</dbReference>
<evidence type="ECO:0000313" key="2">
    <source>
        <dbReference type="Proteomes" id="UP000499080"/>
    </source>
</evidence>
<protein>
    <submittedName>
        <fullName evidence="1">Uncharacterized protein</fullName>
    </submittedName>
</protein>
<evidence type="ECO:0000313" key="1">
    <source>
        <dbReference type="EMBL" id="GBM74911.1"/>
    </source>
</evidence>
<dbReference type="AlphaFoldDB" id="A0A4Y2IB22"/>
<reference evidence="1 2" key="1">
    <citation type="journal article" date="2019" name="Sci. Rep.">
        <title>Orb-weaving spider Araneus ventricosus genome elucidates the spidroin gene catalogue.</title>
        <authorList>
            <person name="Kono N."/>
            <person name="Nakamura H."/>
            <person name="Ohtoshi R."/>
            <person name="Moran D.A.P."/>
            <person name="Shinohara A."/>
            <person name="Yoshida Y."/>
            <person name="Fujiwara M."/>
            <person name="Mori M."/>
            <person name="Tomita M."/>
            <person name="Arakawa K."/>
        </authorList>
    </citation>
    <scope>NUCLEOTIDE SEQUENCE [LARGE SCALE GENOMIC DNA]</scope>
</reference>
<gene>
    <name evidence="1" type="ORF">AVEN_67641_1</name>
</gene>
<dbReference type="Proteomes" id="UP000499080">
    <property type="component" value="Unassembled WGS sequence"/>
</dbReference>
<keyword evidence="2" id="KW-1185">Reference proteome</keyword>
<accession>A0A4Y2IB22</accession>
<sequence>MKTVVHQKIETVDESKMHVIQAVGLTTLDSVTNMESCFPAMLFLWLEREFSRGNHGVTGSGHSGTLDLGDLGDKSMIPENATLFSISLLGKKIRSNVRENSM</sequence>
<proteinExistence type="predicted"/>
<organism evidence="1 2">
    <name type="scientific">Araneus ventricosus</name>
    <name type="common">Orbweaver spider</name>
    <name type="synonym">Epeira ventricosa</name>
    <dbReference type="NCBI Taxonomy" id="182803"/>
    <lineage>
        <taxon>Eukaryota</taxon>
        <taxon>Metazoa</taxon>
        <taxon>Ecdysozoa</taxon>
        <taxon>Arthropoda</taxon>
        <taxon>Chelicerata</taxon>
        <taxon>Arachnida</taxon>
        <taxon>Araneae</taxon>
        <taxon>Araneomorphae</taxon>
        <taxon>Entelegynae</taxon>
        <taxon>Araneoidea</taxon>
        <taxon>Araneidae</taxon>
        <taxon>Araneus</taxon>
    </lineage>
</organism>
<comment type="caution">
    <text evidence="1">The sequence shown here is derived from an EMBL/GenBank/DDBJ whole genome shotgun (WGS) entry which is preliminary data.</text>
</comment>
<name>A0A4Y2IB22_ARAVE</name>